<evidence type="ECO:0000313" key="1">
    <source>
        <dbReference type="EMBL" id="MBI6871819.1"/>
    </source>
</evidence>
<accession>A0A934HTV9</accession>
<protein>
    <submittedName>
        <fullName evidence="1">Uracil-DNA glycosylase</fullName>
    </submittedName>
</protein>
<dbReference type="AlphaFoldDB" id="A0A934HTV9"/>
<gene>
    <name evidence="1" type="ORF">I6U51_03745</name>
</gene>
<dbReference type="Proteomes" id="UP000622687">
    <property type="component" value="Unassembled WGS sequence"/>
</dbReference>
<dbReference type="EMBL" id="JAEEGB010000004">
    <property type="protein sequence ID" value="MBI6871819.1"/>
    <property type="molecule type" value="Genomic_DNA"/>
</dbReference>
<reference evidence="1" key="1">
    <citation type="submission" date="2020-12" db="EMBL/GenBank/DDBJ databases">
        <title>Clostridium thailandense sp. nov., a novel acetogenic bacterium isolated from peat land soil in Thailand.</title>
        <authorList>
            <person name="Chaikitkaew S."/>
            <person name="Birkeland N.K."/>
        </authorList>
    </citation>
    <scope>NUCLEOTIDE SEQUENCE</scope>
    <source>
        <strain evidence="1">DSM 17425</strain>
    </source>
</reference>
<dbReference type="RefSeq" id="WP_211141248.1">
    <property type="nucleotide sequence ID" value="NZ_JAEEGB010000004.1"/>
</dbReference>
<comment type="caution">
    <text evidence="1">The sequence shown here is derived from an EMBL/GenBank/DDBJ whole genome shotgun (WGS) entry which is preliminary data.</text>
</comment>
<organism evidence="1 2">
    <name type="scientific">Clostridium aciditolerans</name>
    <dbReference type="NCBI Taxonomy" id="339861"/>
    <lineage>
        <taxon>Bacteria</taxon>
        <taxon>Bacillati</taxon>
        <taxon>Bacillota</taxon>
        <taxon>Clostridia</taxon>
        <taxon>Eubacteriales</taxon>
        <taxon>Clostridiaceae</taxon>
        <taxon>Clostridium</taxon>
    </lineage>
</organism>
<proteinExistence type="predicted"/>
<sequence length="59" mass="6920">MGGKEVQCHNCKYYYITWDMQFPYGCKLYGIKSKQIPSIVVSKSIGMPCNEFIEKYKDK</sequence>
<keyword evidence="2" id="KW-1185">Reference proteome</keyword>
<name>A0A934HTV9_9CLOT</name>
<evidence type="ECO:0000313" key="2">
    <source>
        <dbReference type="Proteomes" id="UP000622687"/>
    </source>
</evidence>